<feature type="signal peptide" evidence="1">
    <location>
        <begin position="1"/>
        <end position="21"/>
    </location>
</feature>
<name>A0A7W4WA82_9GAMM</name>
<keyword evidence="3" id="KW-1185">Reference proteome</keyword>
<dbReference type="InterPro" id="IPR007497">
    <property type="entry name" value="SIMPL/DUF541"/>
</dbReference>
<gene>
    <name evidence="2" type="ORF">FHS09_001169</name>
</gene>
<dbReference type="AlphaFoldDB" id="A0A7W4WA82"/>
<evidence type="ECO:0000313" key="2">
    <source>
        <dbReference type="EMBL" id="MBB3060354.1"/>
    </source>
</evidence>
<organism evidence="2 3">
    <name type="scientific">Microbulbifer rhizosphaerae</name>
    <dbReference type="NCBI Taxonomy" id="1562603"/>
    <lineage>
        <taxon>Bacteria</taxon>
        <taxon>Pseudomonadati</taxon>
        <taxon>Pseudomonadota</taxon>
        <taxon>Gammaproteobacteria</taxon>
        <taxon>Cellvibrionales</taxon>
        <taxon>Microbulbiferaceae</taxon>
        <taxon>Microbulbifer</taxon>
    </lineage>
</organism>
<reference evidence="2 3" key="1">
    <citation type="submission" date="2020-08" db="EMBL/GenBank/DDBJ databases">
        <title>Genomic Encyclopedia of Type Strains, Phase III (KMG-III): the genomes of soil and plant-associated and newly described type strains.</title>
        <authorList>
            <person name="Whitman W."/>
        </authorList>
    </citation>
    <scope>NUCLEOTIDE SEQUENCE [LARGE SCALE GENOMIC DNA]</scope>
    <source>
        <strain evidence="2 3">CECT 8799</strain>
    </source>
</reference>
<keyword evidence="1" id="KW-0732">Signal</keyword>
<dbReference type="Proteomes" id="UP000535937">
    <property type="component" value="Unassembled WGS sequence"/>
</dbReference>
<dbReference type="Pfam" id="PF04402">
    <property type="entry name" value="SIMPL"/>
    <property type="match status" value="1"/>
</dbReference>
<dbReference type="PANTHER" id="PTHR34387">
    <property type="entry name" value="SLR1258 PROTEIN"/>
    <property type="match status" value="1"/>
</dbReference>
<protein>
    <recommendedName>
        <fullName evidence="4">SIMPL domain-containing protein</fullName>
    </recommendedName>
</protein>
<dbReference type="EMBL" id="JACHWZ010000004">
    <property type="protein sequence ID" value="MBB3060354.1"/>
    <property type="molecule type" value="Genomic_DNA"/>
</dbReference>
<comment type="caution">
    <text evidence="2">The sequence shown here is derived from an EMBL/GenBank/DDBJ whole genome shotgun (WGS) entry which is preliminary data.</text>
</comment>
<dbReference type="InterPro" id="IPR052022">
    <property type="entry name" value="26kDa_periplasmic_antigen"/>
</dbReference>
<evidence type="ECO:0000256" key="1">
    <source>
        <dbReference type="SAM" id="SignalP"/>
    </source>
</evidence>
<accession>A0A7W4WA82</accession>
<evidence type="ECO:0008006" key="4">
    <source>
        <dbReference type="Google" id="ProtNLM"/>
    </source>
</evidence>
<sequence>MKSNTLLIAIFTLFVSVTAAAAENFDIGKDGILLSVSSRAEASRVPDVANISAGVVTEDEDSEKALRKNAEEMERLMAAIKKAGIADKDVQTSGISLSPRYQYHQNRKPEITGYQASNTVNIKVRDIGRLGKVLDAMAAEGANQIHGPSFEIGEPEPVYDEARRKALKQAQARAETYADALGMKVRRILSISENGSDGPPRPMMRMEMATAKADTATPVAPGETTLAVNLDLMFELGK</sequence>
<dbReference type="RefSeq" id="WP_183457655.1">
    <property type="nucleotide sequence ID" value="NZ_JACHWZ010000004.1"/>
</dbReference>
<evidence type="ECO:0000313" key="3">
    <source>
        <dbReference type="Proteomes" id="UP000535937"/>
    </source>
</evidence>
<dbReference type="Gene3D" id="3.30.70.2970">
    <property type="entry name" value="Protein of unknown function (DUF541), domain 2"/>
    <property type="match status" value="1"/>
</dbReference>
<dbReference type="GO" id="GO:0006974">
    <property type="term" value="P:DNA damage response"/>
    <property type="evidence" value="ECO:0007669"/>
    <property type="project" value="TreeGrafter"/>
</dbReference>
<proteinExistence type="predicted"/>
<feature type="chain" id="PRO_5031354903" description="SIMPL domain-containing protein" evidence="1">
    <location>
        <begin position="22"/>
        <end position="238"/>
    </location>
</feature>
<dbReference type="Gene3D" id="3.30.110.170">
    <property type="entry name" value="Protein of unknown function (DUF541), domain 1"/>
    <property type="match status" value="1"/>
</dbReference>
<dbReference type="PANTHER" id="PTHR34387:SF1">
    <property type="entry name" value="PERIPLASMIC IMMUNOGENIC PROTEIN"/>
    <property type="match status" value="1"/>
</dbReference>